<keyword evidence="1" id="KW-1133">Transmembrane helix</keyword>
<evidence type="ECO:0000256" key="1">
    <source>
        <dbReference type="SAM" id="Phobius"/>
    </source>
</evidence>
<dbReference type="EMBL" id="AUZY01006893">
    <property type="protein sequence ID" value="EQD52822.1"/>
    <property type="molecule type" value="Genomic_DNA"/>
</dbReference>
<proteinExistence type="predicted"/>
<comment type="caution">
    <text evidence="2">The sequence shown here is derived from an EMBL/GenBank/DDBJ whole genome shotgun (WGS) entry which is preliminary data.</text>
</comment>
<keyword evidence="1" id="KW-0472">Membrane</keyword>
<accession>T1A766</accession>
<reference evidence="2" key="2">
    <citation type="journal article" date="2014" name="ISME J.">
        <title>Microbial stratification in low pH oxic and suboxic macroscopic growths along an acid mine drainage.</title>
        <authorList>
            <person name="Mendez-Garcia C."/>
            <person name="Mesa V."/>
            <person name="Sprenger R.R."/>
            <person name="Richter M."/>
            <person name="Diez M.S."/>
            <person name="Solano J."/>
            <person name="Bargiela R."/>
            <person name="Golyshina O.V."/>
            <person name="Manteca A."/>
            <person name="Ramos J.L."/>
            <person name="Gallego J.R."/>
            <person name="Llorente I."/>
            <person name="Martins Dos Santos V.A."/>
            <person name="Jensen O.N."/>
            <person name="Pelaez A.I."/>
            <person name="Sanchez J."/>
            <person name="Ferrer M."/>
        </authorList>
    </citation>
    <scope>NUCLEOTIDE SEQUENCE</scope>
</reference>
<keyword evidence="1" id="KW-0812">Transmembrane</keyword>
<protein>
    <submittedName>
        <fullName evidence="2">Uncharacterized protein</fullName>
    </submittedName>
</protein>
<dbReference type="AlphaFoldDB" id="T1A766"/>
<reference evidence="2" key="1">
    <citation type="submission" date="2013-08" db="EMBL/GenBank/DDBJ databases">
        <authorList>
            <person name="Mendez C."/>
            <person name="Richter M."/>
            <person name="Ferrer M."/>
            <person name="Sanchez J."/>
        </authorList>
    </citation>
    <scope>NUCLEOTIDE SEQUENCE</scope>
</reference>
<feature type="transmembrane region" description="Helical" evidence="1">
    <location>
        <begin position="54"/>
        <end position="73"/>
    </location>
</feature>
<gene>
    <name evidence="2" type="ORF">B1B_10524</name>
</gene>
<feature type="transmembrane region" description="Helical" evidence="1">
    <location>
        <begin position="79"/>
        <end position="101"/>
    </location>
</feature>
<feature type="transmembrane region" description="Helical" evidence="1">
    <location>
        <begin position="6"/>
        <end position="25"/>
    </location>
</feature>
<organism evidence="2">
    <name type="scientific">mine drainage metagenome</name>
    <dbReference type="NCBI Taxonomy" id="410659"/>
    <lineage>
        <taxon>unclassified sequences</taxon>
        <taxon>metagenomes</taxon>
        <taxon>ecological metagenomes</taxon>
    </lineage>
</organism>
<sequence length="112" mass="13096">MMNVRLYPVVIDFSIFLLFFGSLFTQQPLVERIARAQRDDLDSTALTYTRRLTWIWSLVLLANVLLALYTALFTSMSIWTLYNGLLSYLLLGMVFLAELLIRRRVQRVPLHP</sequence>
<name>T1A766_9ZZZZ</name>
<evidence type="ECO:0000313" key="2">
    <source>
        <dbReference type="EMBL" id="EQD52822.1"/>
    </source>
</evidence>